<sequence>MRRLGRRGTIAVMVALLAVPLIGMVGIATDGARAWLLRSRMHTALDAAALAGARNISLTPAERDAEVAAMFWTNFGMGSTGYTPAKATGQAWRGFLDASTTLDPPLVADSSTMRVSARAVLDTTFARVLGVRTLTVAASAEARRADMGMELALVLDVTGSMGSNLTPSPIGSATTNGTNIDALRLAASDLVNILYGTRTTVPNLWVSVVPYTTTVNIAPQRTGWLDPGSRDLTRYAPRGWTGCIEARAATGNDQTDAPPGTEPFKPFFWTSTLGKYTVKNGAVPGDNDWAASLTGTNGISEMYQDIRENNNTGPNSGCPQVPILPLTASKASVLNRIMALRSTFRGGTMHNVGLQAGWFTLSPRWRGLWTTGTLDAGADTSPATLPLNYKTQYMQKVVVLMTDGQANWNDWGGGAPGDCSDTSTNNAATPAGAPPLRPLGCPKSGYPGNVTVAVGAPPIQDAAGNNNSDYSGYGRRLENRLGIAQPLTAARMTAELNGRMSNLCTAMKQQGIIVYTVTFNLTDTATQGLFRGCASQPDYWFNSPTQADLRNAFRQIGSQLANLRLLR</sequence>
<dbReference type="EMBL" id="SMSJ01000060">
    <property type="protein sequence ID" value="TDH59601.1"/>
    <property type="molecule type" value="Genomic_DNA"/>
</dbReference>
<dbReference type="SUPFAM" id="SSF53300">
    <property type="entry name" value="vWA-like"/>
    <property type="match status" value="1"/>
</dbReference>
<feature type="domain" description="Putative Flp pilus-assembly TadG-like N-terminal" evidence="1">
    <location>
        <begin position="8"/>
        <end position="54"/>
    </location>
</feature>
<dbReference type="OrthoDB" id="7522752at2"/>
<reference evidence="2 3" key="1">
    <citation type="journal article" date="2016" name="J. Microbiol.">
        <title>Dankookia rubra gen. nov., sp. nov., an alphaproteobacterium isolated from sediment of a shallow stream.</title>
        <authorList>
            <person name="Kim W.H."/>
            <person name="Kim D.H."/>
            <person name="Kang K."/>
            <person name="Ahn T.Y."/>
        </authorList>
    </citation>
    <scope>NUCLEOTIDE SEQUENCE [LARGE SCALE GENOMIC DNA]</scope>
    <source>
        <strain evidence="2 3">JCM30602</strain>
    </source>
</reference>
<protein>
    <recommendedName>
        <fullName evidence="1">Putative Flp pilus-assembly TadG-like N-terminal domain-containing protein</fullName>
    </recommendedName>
</protein>
<evidence type="ECO:0000313" key="3">
    <source>
        <dbReference type="Proteomes" id="UP000295096"/>
    </source>
</evidence>
<dbReference type="AlphaFoldDB" id="A0A4R5QB63"/>
<name>A0A4R5QB63_9PROT</name>
<evidence type="ECO:0000313" key="2">
    <source>
        <dbReference type="EMBL" id="TDH59601.1"/>
    </source>
</evidence>
<gene>
    <name evidence="2" type="ORF">E2C06_26520</name>
</gene>
<dbReference type="InterPro" id="IPR036465">
    <property type="entry name" value="vWFA_dom_sf"/>
</dbReference>
<accession>A0A4R5QB63</accession>
<dbReference type="RefSeq" id="WP_133291602.1">
    <property type="nucleotide sequence ID" value="NZ_SMSJ01000060.1"/>
</dbReference>
<evidence type="ECO:0000259" key="1">
    <source>
        <dbReference type="Pfam" id="PF13400"/>
    </source>
</evidence>
<dbReference type="Pfam" id="PF13400">
    <property type="entry name" value="Tad"/>
    <property type="match status" value="1"/>
</dbReference>
<dbReference type="Proteomes" id="UP000295096">
    <property type="component" value="Unassembled WGS sequence"/>
</dbReference>
<proteinExistence type="predicted"/>
<organism evidence="2 3">
    <name type="scientific">Dankookia rubra</name>
    <dbReference type="NCBI Taxonomy" id="1442381"/>
    <lineage>
        <taxon>Bacteria</taxon>
        <taxon>Pseudomonadati</taxon>
        <taxon>Pseudomonadota</taxon>
        <taxon>Alphaproteobacteria</taxon>
        <taxon>Acetobacterales</taxon>
        <taxon>Roseomonadaceae</taxon>
        <taxon>Dankookia</taxon>
    </lineage>
</organism>
<keyword evidence="3" id="KW-1185">Reference proteome</keyword>
<dbReference type="Gene3D" id="3.40.50.410">
    <property type="entry name" value="von Willebrand factor, type A domain"/>
    <property type="match status" value="1"/>
</dbReference>
<comment type="caution">
    <text evidence="2">The sequence shown here is derived from an EMBL/GenBank/DDBJ whole genome shotgun (WGS) entry which is preliminary data.</text>
</comment>
<dbReference type="InterPro" id="IPR028087">
    <property type="entry name" value="Tad_N"/>
</dbReference>